<sequence>MQPKTTNATDAGDSSIATYEQRPTPASNESMGSGVWPTPNFKPSYTQVALQAIYNSLLAGATTLHPKDQEYLCLHLGMNPRYFGARMMIMLASQVTNRTESLDTEIKNWARSYGDADADPGRVRVALQMIHNNLLAGATTLDARDQGYLCAQLRGNPSYFEAETPMLTLIAAQVTNRTPHLDVEVMELVRRIHSTTHRHIWIVLRITHDRLLKGLETLDADEQKYLSFHLDRNPGCFEAQTVALLTARVGNLSELMISRIMSWGWANGDAAMLEYLLKDRLYNFNIEEAFDQVLMGHDELLDLMCCQDRLAAIQNERPGQNERLGRKETGEEGGQKYEWGVDELSNMIEGRNKMMAFLNKYIKDRETET</sequence>
<evidence type="ECO:0000256" key="1">
    <source>
        <dbReference type="SAM" id="MobiDB-lite"/>
    </source>
</evidence>
<gene>
    <name evidence="2" type="ORF">SAMD00023353_1502020</name>
</gene>
<feature type="region of interest" description="Disordered" evidence="1">
    <location>
        <begin position="1"/>
        <end position="35"/>
    </location>
</feature>
<evidence type="ECO:0000313" key="3">
    <source>
        <dbReference type="Proteomes" id="UP000054516"/>
    </source>
</evidence>
<name>A0A1W2TRF3_ROSNE</name>
<keyword evidence="3" id="KW-1185">Reference proteome</keyword>
<organism evidence="2">
    <name type="scientific">Rosellinia necatrix</name>
    <name type="common">White root-rot fungus</name>
    <dbReference type="NCBI Taxonomy" id="77044"/>
    <lineage>
        <taxon>Eukaryota</taxon>
        <taxon>Fungi</taxon>
        <taxon>Dikarya</taxon>
        <taxon>Ascomycota</taxon>
        <taxon>Pezizomycotina</taxon>
        <taxon>Sordariomycetes</taxon>
        <taxon>Xylariomycetidae</taxon>
        <taxon>Xylariales</taxon>
        <taxon>Xylariaceae</taxon>
        <taxon>Rosellinia</taxon>
    </lineage>
</organism>
<dbReference type="Proteomes" id="UP000054516">
    <property type="component" value="Unassembled WGS sequence"/>
</dbReference>
<proteinExistence type="predicted"/>
<dbReference type="EMBL" id="DF977460">
    <property type="protein sequence ID" value="GAP91067.1"/>
    <property type="molecule type" value="Genomic_DNA"/>
</dbReference>
<dbReference type="OrthoDB" id="4750652at2759"/>
<accession>A0A1W2TRF3</accession>
<evidence type="ECO:0000313" key="2">
    <source>
        <dbReference type="EMBL" id="GAP91067.1"/>
    </source>
</evidence>
<reference evidence="2" key="1">
    <citation type="submission" date="2016-03" db="EMBL/GenBank/DDBJ databases">
        <title>Draft genome sequence of Rosellinia necatrix.</title>
        <authorList>
            <person name="Kanematsu S."/>
        </authorList>
    </citation>
    <scope>NUCLEOTIDE SEQUENCE [LARGE SCALE GENOMIC DNA]</scope>
    <source>
        <strain evidence="2">W97</strain>
    </source>
</reference>
<protein>
    <submittedName>
        <fullName evidence="2">Uncharacterized protein</fullName>
    </submittedName>
</protein>
<dbReference type="AlphaFoldDB" id="A0A1W2TRF3"/>